<protein>
    <submittedName>
        <fullName evidence="1">Uncharacterized protein</fullName>
    </submittedName>
</protein>
<comment type="caution">
    <text evidence="1">The sequence shown here is derived from an EMBL/GenBank/DDBJ whole genome shotgun (WGS) entry which is preliminary data.</text>
</comment>
<reference evidence="1 2" key="1">
    <citation type="journal article" date="2024" name="Commun. Biol.">
        <title>Comparative genomic analysis of thermophilic fungi reveals convergent evolutionary adaptations and gene losses.</title>
        <authorList>
            <person name="Steindorff A.S."/>
            <person name="Aguilar-Pontes M.V."/>
            <person name="Robinson A.J."/>
            <person name="Andreopoulos B."/>
            <person name="LaButti K."/>
            <person name="Kuo A."/>
            <person name="Mondo S."/>
            <person name="Riley R."/>
            <person name="Otillar R."/>
            <person name="Haridas S."/>
            <person name="Lipzen A."/>
            <person name="Grimwood J."/>
            <person name="Schmutz J."/>
            <person name="Clum A."/>
            <person name="Reid I.D."/>
            <person name="Moisan M.C."/>
            <person name="Butler G."/>
            <person name="Nguyen T.T.M."/>
            <person name="Dewar K."/>
            <person name="Conant G."/>
            <person name="Drula E."/>
            <person name="Henrissat B."/>
            <person name="Hansel C."/>
            <person name="Singer S."/>
            <person name="Hutchinson M.I."/>
            <person name="de Vries R.P."/>
            <person name="Natvig D.O."/>
            <person name="Powell A.J."/>
            <person name="Tsang A."/>
            <person name="Grigoriev I.V."/>
        </authorList>
    </citation>
    <scope>NUCLEOTIDE SEQUENCE [LARGE SCALE GENOMIC DNA]</scope>
    <source>
        <strain evidence="1 2">ATCC 24622</strain>
    </source>
</reference>
<organism evidence="1 2">
    <name type="scientific">Phialemonium thermophilum</name>
    <dbReference type="NCBI Taxonomy" id="223376"/>
    <lineage>
        <taxon>Eukaryota</taxon>
        <taxon>Fungi</taxon>
        <taxon>Dikarya</taxon>
        <taxon>Ascomycota</taxon>
        <taxon>Pezizomycotina</taxon>
        <taxon>Sordariomycetes</taxon>
        <taxon>Sordariomycetidae</taxon>
        <taxon>Cephalothecales</taxon>
        <taxon>Cephalothecaceae</taxon>
        <taxon>Phialemonium</taxon>
    </lineage>
</organism>
<accession>A0ABR3V7H3</accession>
<dbReference type="Proteomes" id="UP001586593">
    <property type="component" value="Unassembled WGS sequence"/>
</dbReference>
<keyword evidence="2" id="KW-1185">Reference proteome</keyword>
<name>A0ABR3V7H3_9PEZI</name>
<proteinExistence type="predicted"/>
<sequence length="105" mass="10578">MCSQSWVGAPAAVAALARVDVVVQQVGAIAAVLGGLDEVVGQALGDGAVRPDGGHVVAAVLVEVEERLPAEVVGRRVLRQSLGGDGSGLALDKGRGHINIIIDHT</sequence>
<gene>
    <name evidence="1" type="ORF">VTK73DRAFT_4579</name>
</gene>
<dbReference type="EMBL" id="JAZHXJ010002596">
    <property type="protein sequence ID" value="KAL1837709.1"/>
    <property type="molecule type" value="Genomic_DNA"/>
</dbReference>
<evidence type="ECO:0000313" key="2">
    <source>
        <dbReference type="Proteomes" id="UP001586593"/>
    </source>
</evidence>
<evidence type="ECO:0000313" key="1">
    <source>
        <dbReference type="EMBL" id="KAL1837709.1"/>
    </source>
</evidence>